<dbReference type="EMBL" id="QGKV02000649">
    <property type="protein sequence ID" value="KAF3579986.1"/>
    <property type="molecule type" value="Genomic_DNA"/>
</dbReference>
<sequence length="78" mass="8369">MAANTGPAISGCETNGMGSSTAACITIPRRMVAGKAPSRRHLTADIFFPRREPATTLLLRSQHLVAAVDCYHSILHHL</sequence>
<comment type="caution">
    <text evidence="1">The sequence shown here is derived from an EMBL/GenBank/DDBJ whole genome shotgun (WGS) entry which is preliminary data.</text>
</comment>
<accession>A0A3N6RJD1</accession>
<proteinExistence type="predicted"/>
<organism evidence="1">
    <name type="scientific">Brassica cretica</name>
    <name type="common">Mustard</name>
    <dbReference type="NCBI Taxonomy" id="69181"/>
    <lineage>
        <taxon>Eukaryota</taxon>
        <taxon>Viridiplantae</taxon>
        <taxon>Streptophyta</taxon>
        <taxon>Embryophyta</taxon>
        <taxon>Tracheophyta</taxon>
        <taxon>Spermatophyta</taxon>
        <taxon>Magnoliopsida</taxon>
        <taxon>eudicotyledons</taxon>
        <taxon>Gunneridae</taxon>
        <taxon>Pentapetalae</taxon>
        <taxon>rosids</taxon>
        <taxon>malvids</taxon>
        <taxon>Brassicales</taxon>
        <taxon>Brassicaceae</taxon>
        <taxon>Brassiceae</taxon>
        <taxon>Brassica</taxon>
    </lineage>
</organism>
<gene>
    <name evidence="2" type="ORF">DY000_02036106</name>
    <name evidence="1" type="ORF">F2Q70_00028929</name>
</gene>
<evidence type="ECO:0000313" key="2">
    <source>
        <dbReference type="EMBL" id="KAF3579986.1"/>
    </source>
</evidence>
<evidence type="ECO:0000313" key="3">
    <source>
        <dbReference type="Proteomes" id="UP000266723"/>
    </source>
</evidence>
<dbReference type="AlphaFoldDB" id="A0A3N6RJD1"/>
<protein>
    <submittedName>
        <fullName evidence="1">Uncharacterized protein</fullName>
    </submittedName>
</protein>
<evidence type="ECO:0000313" key="1">
    <source>
        <dbReference type="EMBL" id="KAF2602900.1"/>
    </source>
</evidence>
<name>A0A3N6RJD1_BRACR</name>
<reference evidence="2 3" key="3">
    <citation type="journal article" date="2020" name="BMC Genomics">
        <title>Intraspecific diversification of the crop wild relative Brassica cretica Lam. using demographic model selection.</title>
        <authorList>
            <person name="Kioukis A."/>
            <person name="Michalopoulou V.A."/>
            <person name="Briers L."/>
            <person name="Pirintsos S."/>
            <person name="Studholme D.J."/>
            <person name="Pavlidis P."/>
            <person name="Sarris P.F."/>
        </authorList>
    </citation>
    <scope>NUCLEOTIDE SEQUENCE [LARGE SCALE GENOMIC DNA]</scope>
    <source>
        <strain evidence="3">cv. PFS-1207/04</strain>
        <strain evidence="2">PFS-1207/04</strain>
    </source>
</reference>
<dbReference type="Proteomes" id="UP000266723">
    <property type="component" value="Unassembled WGS sequence"/>
</dbReference>
<reference evidence="2" key="2">
    <citation type="submission" date="2019-12" db="EMBL/GenBank/DDBJ databases">
        <authorList>
            <person name="Studholme D.J."/>
            <person name="Sarris P."/>
        </authorList>
    </citation>
    <scope>NUCLEOTIDE SEQUENCE</scope>
    <source>
        <strain evidence="2">PFS-1207/04</strain>
        <tissue evidence="2">Leaf</tissue>
    </source>
</reference>
<keyword evidence="3" id="KW-1185">Reference proteome</keyword>
<reference evidence="1" key="1">
    <citation type="submission" date="2019-12" db="EMBL/GenBank/DDBJ databases">
        <title>Genome sequencing and annotation of Brassica cretica.</title>
        <authorList>
            <person name="Studholme D.J."/>
            <person name="Sarris P.F."/>
        </authorList>
    </citation>
    <scope>NUCLEOTIDE SEQUENCE</scope>
    <source>
        <strain evidence="1">PFS-102/07</strain>
        <tissue evidence="1">Leaf</tissue>
    </source>
</reference>
<dbReference type="EMBL" id="QGKY02000094">
    <property type="protein sequence ID" value="KAF2602900.1"/>
    <property type="molecule type" value="Genomic_DNA"/>
</dbReference>